<dbReference type="AlphaFoldDB" id="A0A836A1Y9"/>
<feature type="compositionally biased region" description="Low complexity" evidence="1">
    <location>
        <begin position="83"/>
        <end position="95"/>
    </location>
</feature>
<sequence length="122" mass="13518">MTRWVRSRVEKVFECQSEEPGPCLMGDGRSLGKGSQMSEFLETQPRVWPQKTSSASFGENVGESSICSGEGCLGVLSDDEAAAASSWSSRSRMAWGNQRKGDGTETRQPRQQQQQQERQAQE</sequence>
<comment type="caution">
    <text evidence="2">The sequence shown here is derived from an EMBL/GenBank/DDBJ whole genome shotgun (WGS) entry which is preliminary data.</text>
</comment>
<feature type="compositionally biased region" description="Low complexity" evidence="1">
    <location>
        <begin position="109"/>
        <end position="122"/>
    </location>
</feature>
<feature type="compositionally biased region" description="Polar residues" evidence="1">
    <location>
        <begin position="50"/>
        <end position="63"/>
    </location>
</feature>
<dbReference type="EMBL" id="JAEMGP010000011">
    <property type="protein sequence ID" value="KAG5203719.1"/>
    <property type="molecule type" value="Genomic_DNA"/>
</dbReference>
<feature type="region of interest" description="Disordered" evidence="1">
    <location>
        <begin position="83"/>
        <end position="122"/>
    </location>
</feature>
<name>A0A836A1Y9_SHEEP</name>
<gene>
    <name evidence="2" type="ORF">JEQ12_003302</name>
</gene>
<evidence type="ECO:0000256" key="1">
    <source>
        <dbReference type="SAM" id="MobiDB-lite"/>
    </source>
</evidence>
<proteinExistence type="predicted"/>
<feature type="region of interest" description="Disordered" evidence="1">
    <location>
        <begin position="20"/>
        <end position="63"/>
    </location>
</feature>
<protein>
    <submittedName>
        <fullName evidence="2">Uncharacterized protein</fullName>
    </submittedName>
</protein>
<feature type="compositionally biased region" description="Basic and acidic residues" evidence="1">
    <location>
        <begin position="99"/>
        <end position="108"/>
    </location>
</feature>
<reference evidence="2 3" key="1">
    <citation type="submission" date="2020-12" db="EMBL/GenBank/DDBJ databases">
        <title>De novo assembly of Tibetan sheep genome.</title>
        <authorList>
            <person name="Li X."/>
        </authorList>
    </citation>
    <scope>NUCLEOTIDE SEQUENCE [LARGE SCALE GENOMIC DNA]</scope>
    <source>
        <tissue evidence="2">Heart</tissue>
    </source>
</reference>
<evidence type="ECO:0000313" key="2">
    <source>
        <dbReference type="EMBL" id="KAG5203719.1"/>
    </source>
</evidence>
<evidence type="ECO:0000313" key="3">
    <source>
        <dbReference type="Proteomes" id="UP000664991"/>
    </source>
</evidence>
<dbReference type="Proteomes" id="UP000664991">
    <property type="component" value="Unassembled WGS sequence"/>
</dbReference>
<accession>A0A836A1Y9</accession>
<organism evidence="2 3">
    <name type="scientific">Ovis aries</name>
    <name type="common">Sheep</name>
    <dbReference type="NCBI Taxonomy" id="9940"/>
    <lineage>
        <taxon>Eukaryota</taxon>
        <taxon>Metazoa</taxon>
        <taxon>Chordata</taxon>
        <taxon>Craniata</taxon>
        <taxon>Vertebrata</taxon>
        <taxon>Euteleostomi</taxon>
        <taxon>Mammalia</taxon>
        <taxon>Eutheria</taxon>
        <taxon>Laurasiatheria</taxon>
        <taxon>Artiodactyla</taxon>
        <taxon>Ruminantia</taxon>
        <taxon>Pecora</taxon>
        <taxon>Bovidae</taxon>
        <taxon>Caprinae</taxon>
        <taxon>Ovis</taxon>
    </lineage>
</organism>